<dbReference type="CAZy" id="GT2">
    <property type="family name" value="Glycosyltransferase Family 2"/>
</dbReference>
<proteinExistence type="predicted"/>
<feature type="domain" description="Glycosyltransferase 2-like" evidence="1">
    <location>
        <begin position="408"/>
        <end position="522"/>
    </location>
</feature>
<name>B8ERT9_METSB</name>
<evidence type="ECO:0000259" key="1">
    <source>
        <dbReference type="Pfam" id="PF00535"/>
    </source>
</evidence>
<dbReference type="STRING" id="395965.Msil_2715"/>
<organism evidence="2 3">
    <name type="scientific">Methylocella silvestris (strain DSM 15510 / CIP 108128 / LMG 27833 / NCIMB 13906 / BL2)</name>
    <dbReference type="NCBI Taxonomy" id="395965"/>
    <lineage>
        <taxon>Bacteria</taxon>
        <taxon>Pseudomonadati</taxon>
        <taxon>Pseudomonadota</taxon>
        <taxon>Alphaproteobacteria</taxon>
        <taxon>Hyphomicrobiales</taxon>
        <taxon>Beijerinckiaceae</taxon>
        <taxon>Methylocella</taxon>
    </lineage>
</organism>
<keyword evidence="2" id="KW-0808">Transferase</keyword>
<dbReference type="InterPro" id="IPR001173">
    <property type="entry name" value="Glyco_trans_2-like"/>
</dbReference>
<dbReference type="GO" id="GO:0016740">
    <property type="term" value="F:transferase activity"/>
    <property type="evidence" value="ECO:0007669"/>
    <property type="project" value="UniProtKB-KW"/>
</dbReference>
<accession>B8ERT9</accession>
<reference evidence="2 3" key="1">
    <citation type="journal article" date="2010" name="J. Bacteriol.">
        <title>Complete genome sequence of the aerobic facultative methanotroph Methylocella silvestris BL2.</title>
        <authorList>
            <person name="Chen Y."/>
            <person name="Crombie A."/>
            <person name="Rahman M.T."/>
            <person name="Dedysh S.N."/>
            <person name="Liesack W."/>
            <person name="Stott M.B."/>
            <person name="Alam M."/>
            <person name="Theisen A.R."/>
            <person name="Murrell J.C."/>
            <person name="Dunfield P.F."/>
        </authorList>
    </citation>
    <scope>NUCLEOTIDE SEQUENCE [LARGE SCALE GENOMIC DNA]</scope>
    <source>
        <strain evidence="3">DSM 15510 / CIP 108128 / LMG 27833 / NCIMB 13906 / BL2</strain>
    </source>
</reference>
<dbReference type="KEGG" id="msl:Msil_2715"/>
<dbReference type="RefSeq" id="WP_012591706.1">
    <property type="nucleotide sequence ID" value="NC_011666.1"/>
</dbReference>
<gene>
    <name evidence="2" type="ordered locus">Msil_2715</name>
</gene>
<dbReference type="SUPFAM" id="SSF53448">
    <property type="entry name" value="Nucleotide-diphospho-sugar transferases"/>
    <property type="match status" value="1"/>
</dbReference>
<dbReference type="eggNOG" id="COG0463">
    <property type="taxonomic scope" value="Bacteria"/>
</dbReference>
<dbReference type="InterPro" id="IPR029044">
    <property type="entry name" value="Nucleotide-diphossugar_trans"/>
</dbReference>
<dbReference type="Pfam" id="PF00535">
    <property type="entry name" value="Glycos_transf_2"/>
    <property type="match status" value="1"/>
</dbReference>
<dbReference type="AlphaFoldDB" id="B8ERT9"/>
<dbReference type="EMBL" id="CP001280">
    <property type="protein sequence ID" value="ACK51637.1"/>
    <property type="molecule type" value="Genomic_DNA"/>
</dbReference>
<protein>
    <submittedName>
        <fullName evidence="2">Glycosyl transferase family 2</fullName>
    </submittedName>
</protein>
<keyword evidence="3" id="KW-1185">Reference proteome</keyword>
<dbReference type="PANTHER" id="PTHR43685:SF11">
    <property type="entry name" value="GLYCOSYLTRANSFERASE TAGX-RELATED"/>
    <property type="match status" value="1"/>
</dbReference>
<dbReference type="HOGENOM" id="CLU_368345_0_0_5"/>
<dbReference type="Gene3D" id="3.90.550.10">
    <property type="entry name" value="Spore Coat Polysaccharide Biosynthesis Protein SpsA, Chain A"/>
    <property type="match status" value="1"/>
</dbReference>
<evidence type="ECO:0000313" key="2">
    <source>
        <dbReference type="EMBL" id="ACK51637.1"/>
    </source>
</evidence>
<evidence type="ECO:0000313" key="3">
    <source>
        <dbReference type="Proteomes" id="UP000002257"/>
    </source>
</evidence>
<dbReference type="OrthoDB" id="174925at2"/>
<dbReference type="InterPro" id="IPR050834">
    <property type="entry name" value="Glycosyltransf_2"/>
</dbReference>
<sequence>MPLKIKNLRALPYLAELIACSRIFDEDWYRKEYPAFEMGELGPIMHYLVEGVFEGARPHLLFDPDWYRTVASCKAANPLIDYIKSGAAAGFDPSPYFSSAYYRKSAGALRGLTPLGHFIAYGLPCNATPTPLFDRDWYLAHNPDVMRAGFDPFLHFVASGARDGRSPGPLFDAPWYRMKNPGVRDAGVEPLRHYLSRGAAEGRRPHDGFDPVFYVAQAPHASVTLEQALADYAEQGRANWRSADAALPPPGSPVAVFDDFPWRRSATSEHPHAPFSVLIIDVAGPPPATADLCAALKQAPQVDLYVVANTPDAAMQEGVAMLDLSQPNLAAFESGVVLDRLLRALKFRDSGALVIEANYAAASLSSLCAELALAHHQVDAAAPLTTAGWAELLRRKIGYRETPRPTISTIIPNYNHGRYLDERIGSILAQTLPPDEIIFLDDASDDESLAIAQLWQAKSRVPFTIIAAEANSGSPFKQWAKGVLEARCDLVSIAESDDSSAPRFLERMVASFRNPNVVLAYSDSETIGTEGETLASSCRFYTDTLDETKWRSGYVEDGAREIATTLAVKNTIPNVSAVLFQRAALCGVLETIQGFRYCGDWAAYVACLRQGAIAFCPEALNRRRQDPGSVTQDGERATLAVQEALAIKRSILQDIACADPIFWLSLAQTIFEYEGRSAALLPGRPAFTANKDLTRSLDDMSDIIAKRRSFYAEQKQEVAHFLRNLADCDVTLDRAGRQALVARVIVELRTLAKDFG</sequence>
<dbReference type="Proteomes" id="UP000002257">
    <property type="component" value="Chromosome"/>
</dbReference>
<dbReference type="PANTHER" id="PTHR43685">
    <property type="entry name" value="GLYCOSYLTRANSFERASE"/>
    <property type="match status" value="1"/>
</dbReference>